<name>A0AAW9FSI6_9HYPH</name>
<evidence type="ECO:0000313" key="1">
    <source>
        <dbReference type="EMBL" id="MDX8305830.1"/>
    </source>
</evidence>
<gene>
    <name evidence="1" type="ORF">RMR22_26780</name>
</gene>
<reference evidence="1" key="1">
    <citation type="journal article" date="2023" name="Phytobiomes J">
        <title>Deciphering the key players within the bacterial microbiota associated with aerial crown gall tumors on rhododendron: Insights into the gallobiome.</title>
        <authorList>
            <person name="Kuzmanovic N."/>
            <person name="Nesme J."/>
            <person name="Wolf J."/>
            <person name="Neumann-Schaal M."/>
            <person name="Petersen J."/>
            <person name="Fernandez-Gnecco G."/>
            <person name="Sproeer C."/>
            <person name="Bunk B."/>
            <person name="Overmann J."/>
            <person name="Sorensen S.J."/>
            <person name="Idczak E."/>
            <person name="Smalla K."/>
        </authorList>
    </citation>
    <scope>NUCLEOTIDE SEQUENCE</scope>
    <source>
        <strain evidence="1">Rho-11.1</strain>
    </source>
</reference>
<protein>
    <submittedName>
        <fullName evidence="1">Uncharacterized protein</fullName>
    </submittedName>
</protein>
<comment type="caution">
    <text evidence="1">The sequence shown here is derived from an EMBL/GenBank/DDBJ whole genome shotgun (WGS) entry which is preliminary data.</text>
</comment>
<dbReference type="AlphaFoldDB" id="A0AAW9FSI6"/>
<proteinExistence type="predicted"/>
<sequence length="294" mass="33131">MKILVMLAGWAGDDSENTREWLEWYREILATEFSSCEIFLAVSNKSDASLLRHLGGLANISRSEAVNADLHVDSDASQYQLCLRMFKESGQDYDLIFFMHTKGISYSFEMFKPWRESVRETIFSMAAVESIIGHRSRFLVAERGHMIQAQSSISQCRILADECGILDPTFHYAAATTLFYVDGISLKMFTASLPPKYFCENLLGLGHSRFFFEGTIPSLLTMMGAEPLFVGGSGYEDGFNQNVSFDALPAHNSALVLDQYRNMRASNGTYKQNSVPYVTGTKEQAQQVRIFFEL</sequence>
<organism evidence="1">
    <name type="scientific">Agrobacterium rosae</name>
    <dbReference type="NCBI Taxonomy" id="1972867"/>
    <lineage>
        <taxon>Bacteria</taxon>
        <taxon>Pseudomonadati</taxon>
        <taxon>Pseudomonadota</taxon>
        <taxon>Alphaproteobacteria</taxon>
        <taxon>Hyphomicrobiales</taxon>
        <taxon>Rhizobiaceae</taxon>
        <taxon>Rhizobium/Agrobacterium group</taxon>
        <taxon>Agrobacterium</taxon>
    </lineage>
</organism>
<dbReference type="EMBL" id="JAVRAF010000032">
    <property type="protein sequence ID" value="MDX8305830.1"/>
    <property type="molecule type" value="Genomic_DNA"/>
</dbReference>
<accession>A0AAW9FSI6</accession>
<dbReference type="RefSeq" id="WP_320203881.1">
    <property type="nucleotide sequence ID" value="NZ_CP192782.1"/>
</dbReference>